<dbReference type="GeneID" id="85396678"/>
<comment type="caution">
    <text evidence="2">The sequence shown here is derived from an EMBL/GenBank/DDBJ whole genome shotgun (WGS) entry which is preliminary data.</text>
</comment>
<dbReference type="AlphaFoldDB" id="A0AAD9D0X1"/>
<name>A0AAD9D0X1_GLOAC</name>
<evidence type="ECO:0000256" key="1">
    <source>
        <dbReference type="SAM" id="MobiDB-lite"/>
    </source>
</evidence>
<evidence type="ECO:0000313" key="2">
    <source>
        <dbReference type="EMBL" id="KAK1729580.1"/>
    </source>
</evidence>
<gene>
    <name evidence="2" type="ORF">BDZ83DRAFT_727268</name>
</gene>
<evidence type="ECO:0000313" key="3">
    <source>
        <dbReference type="Proteomes" id="UP001244207"/>
    </source>
</evidence>
<keyword evidence="3" id="KW-1185">Reference proteome</keyword>
<feature type="region of interest" description="Disordered" evidence="1">
    <location>
        <begin position="126"/>
        <end position="154"/>
    </location>
</feature>
<reference evidence="2" key="1">
    <citation type="submission" date="2021-12" db="EMBL/GenBank/DDBJ databases">
        <title>Comparative genomics, transcriptomics and evolutionary studies reveal genomic signatures of adaptation to plant cell wall in hemibiotrophic fungi.</title>
        <authorList>
            <consortium name="DOE Joint Genome Institute"/>
            <person name="Baroncelli R."/>
            <person name="Diaz J.F."/>
            <person name="Benocci T."/>
            <person name="Peng M."/>
            <person name="Battaglia E."/>
            <person name="Haridas S."/>
            <person name="Andreopoulos W."/>
            <person name="Labutti K."/>
            <person name="Pangilinan J."/>
            <person name="Floch G.L."/>
            <person name="Makela M.R."/>
            <person name="Henrissat B."/>
            <person name="Grigoriev I.V."/>
            <person name="Crouch J.A."/>
            <person name="De Vries R.P."/>
            <person name="Sukno S.A."/>
            <person name="Thon M.R."/>
        </authorList>
    </citation>
    <scope>NUCLEOTIDE SEQUENCE</scope>
    <source>
        <strain evidence="2">CBS 112980</strain>
    </source>
</reference>
<sequence>MSLDYPSYTSGKRLSNNTKVFKVLTKHPTQAPFFAHGDRTTEPDKVRSCAAHLAAQYPINVTRQALSAEGLPVNVAEPDVPEADGFLITMVDNMELGGNEMPRFDFGFKAFVPLNEVELQNPRTVINKPEHNSSGVERWAHNPEVPGSKPGCAT</sequence>
<proteinExistence type="predicted"/>
<organism evidence="2 3">
    <name type="scientific">Glomerella acutata</name>
    <name type="common">Colletotrichum acutatum</name>
    <dbReference type="NCBI Taxonomy" id="27357"/>
    <lineage>
        <taxon>Eukaryota</taxon>
        <taxon>Fungi</taxon>
        <taxon>Dikarya</taxon>
        <taxon>Ascomycota</taxon>
        <taxon>Pezizomycotina</taxon>
        <taxon>Sordariomycetes</taxon>
        <taxon>Hypocreomycetidae</taxon>
        <taxon>Glomerellales</taxon>
        <taxon>Glomerellaceae</taxon>
        <taxon>Colletotrichum</taxon>
        <taxon>Colletotrichum acutatum species complex</taxon>
    </lineage>
</organism>
<dbReference type="EMBL" id="JAHMHS010000011">
    <property type="protein sequence ID" value="KAK1729580.1"/>
    <property type="molecule type" value="Genomic_DNA"/>
</dbReference>
<dbReference type="RefSeq" id="XP_060369635.1">
    <property type="nucleotide sequence ID" value="XM_060512780.1"/>
</dbReference>
<protein>
    <submittedName>
        <fullName evidence="2">Uncharacterized protein</fullName>
    </submittedName>
</protein>
<dbReference type="Proteomes" id="UP001244207">
    <property type="component" value="Unassembled WGS sequence"/>
</dbReference>
<accession>A0AAD9D0X1</accession>